<keyword evidence="5 12" id="KW-0812">Transmembrane</keyword>
<name>A0A8S1ALP7_ARCPL</name>
<keyword evidence="10 12" id="KW-0739">Sodium transport</keyword>
<evidence type="ECO:0000256" key="6">
    <source>
        <dbReference type="ARBA" id="ARBA00022989"/>
    </source>
</evidence>
<sequence>MNTNKNIDSKAPWWFYHRQKKYKQRNFLSMEMIIRKSIIETLKEFWHTTSIGGIKQIRNSENSKFERVCYIAIFCITFTTACLFLRYTWDSTFTTPLIVTAESFTYPIKDIDFPAVALCNFNRISKKALEEYSLLAMKKSLKSGRRNVTLIQLRDYLQSYGKLIDYLYDGNLQRIIDDALLDELEINIPNLMQKLSPRCDEMLIKCKWAGREVNCSEIFHTRRTGLGHCCAFNYVLDMNSADRPSKTIAPVKRQKVPGPHDGLLVIADPMPEDDVYQKAKRNGFQVLIYDPRQFPEMSGGKAQYRIAQPNQVDVLQIKSIKQYAAPEVHNYPRSTRKCLFQNELKKSFNNMYSYSACLVKCRIETIKSLCKCIPFFYPSKIDNNTKICTLGHLRCLDKFHG</sequence>
<keyword evidence="15" id="KW-1185">Reference proteome</keyword>
<evidence type="ECO:0000313" key="15">
    <source>
        <dbReference type="Proteomes" id="UP000494106"/>
    </source>
</evidence>
<evidence type="ECO:0000256" key="7">
    <source>
        <dbReference type="ARBA" id="ARBA00023053"/>
    </source>
</evidence>
<evidence type="ECO:0000256" key="8">
    <source>
        <dbReference type="ARBA" id="ARBA00023065"/>
    </source>
</evidence>
<comment type="similarity">
    <text evidence="2 12">Belongs to the amiloride-sensitive sodium channel (TC 1.A.6) family.</text>
</comment>
<dbReference type="GO" id="GO:0015280">
    <property type="term" value="F:ligand-gated sodium channel activity"/>
    <property type="evidence" value="ECO:0007669"/>
    <property type="project" value="TreeGrafter"/>
</dbReference>
<evidence type="ECO:0000256" key="12">
    <source>
        <dbReference type="RuleBase" id="RU000679"/>
    </source>
</evidence>
<evidence type="ECO:0000256" key="5">
    <source>
        <dbReference type="ARBA" id="ARBA00022692"/>
    </source>
</evidence>
<evidence type="ECO:0000313" key="14">
    <source>
        <dbReference type="EMBL" id="CAB3246257.1"/>
    </source>
</evidence>
<dbReference type="InterPro" id="IPR001873">
    <property type="entry name" value="ENaC"/>
</dbReference>
<keyword evidence="7" id="KW-0915">Sodium</keyword>
<dbReference type="EMBL" id="CADEBC010000525">
    <property type="protein sequence ID" value="CAB3246257.1"/>
    <property type="molecule type" value="Genomic_DNA"/>
</dbReference>
<keyword evidence="11 12" id="KW-0407">Ion channel</keyword>
<dbReference type="GO" id="GO:0005886">
    <property type="term" value="C:plasma membrane"/>
    <property type="evidence" value="ECO:0007669"/>
    <property type="project" value="TreeGrafter"/>
</dbReference>
<feature type="transmembrane region" description="Helical" evidence="13">
    <location>
        <begin position="68"/>
        <end position="89"/>
    </location>
</feature>
<dbReference type="Proteomes" id="UP000494106">
    <property type="component" value="Unassembled WGS sequence"/>
</dbReference>
<dbReference type="Pfam" id="PF00858">
    <property type="entry name" value="ASC"/>
    <property type="match status" value="1"/>
</dbReference>
<evidence type="ECO:0008006" key="16">
    <source>
        <dbReference type="Google" id="ProtNLM"/>
    </source>
</evidence>
<keyword evidence="3 12" id="KW-0813">Transport</keyword>
<protein>
    <recommendedName>
        <fullName evidence="16">Sodium channel protein</fullName>
    </recommendedName>
</protein>
<evidence type="ECO:0000256" key="9">
    <source>
        <dbReference type="ARBA" id="ARBA00023136"/>
    </source>
</evidence>
<keyword evidence="6 13" id="KW-1133">Transmembrane helix</keyword>
<evidence type="ECO:0000256" key="2">
    <source>
        <dbReference type="ARBA" id="ARBA00007193"/>
    </source>
</evidence>
<accession>A0A8S1ALP7</accession>
<dbReference type="PANTHER" id="PTHR11690">
    <property type="entry name" value="AMILORIDE-SENSITIVE SODIUM CHANNEL-RELATED"/>
    <property type="match status" value="1"/>
</dbReference>
<evidence type="ECO:0000256" key="4">
    <source>
        <dbReference type="ARBA" id="ARBA00022461"/>
    </source>
</evidence>
<evidence type="ECO:0000256" key="13">
    <source>
        <dbReference type="SAM" id="Phobius"/>
    </source>
</evidence>
<evidence type="ECO:0000256" key="11">
    <source>
        <dbReference type="ARBA" id="ARBA00023303"/>
    </source>
</evidence>
<evidence type="ECO:0000256" key="3">
    <source>
        <dbReference type="ARBA" id="ARBA00022448"/>
    </source>
</evidence>
<keyword evidence="4 12" id="KW-0894">Sodium channel</keyword>
<evidence type="ECO:0000256" key="10">
    <source>
        <dbReference type="ARBA" id="ARBA00023201"/>
    </source>
</evidence>
<reference evidence="14 15" key="1">
    <citation type="submission" date="2020-04" db="EMBL/GenBank/DDBJ databases">
        <authorList>
            <person name="Wallbank WR R."/>
            <person name="Pardo Diaz C."/>
            <person name="Kozak K."/>
            <person name="Martin S."/>
            <person name="Jiggins C."/>
            <person name="Moest M."/>
            <person name="Warren A I."/>
            <person name="Byers J.R.P. K."/>
            <person name="Montejo-Kovacevich G."/>
            <person name="Yen C E."/>
        </authorList>
    </citation>
    <scope>NUCLEOTIDE SEQUENCE [LARGE SCALE GENOMIC DNA]</scope>
</reference>
<keyword evidence="9 13" id="KW-0472">Membrane</keyword>
<dbReference type="PANTHER" id="PTHR11690:SF253">
    <property type="entry name" value="PICKPOCKET 18-RELATED"/>
    <property type="match status" value="1"/>
</dbReference>
<evidence type="ECO:0000256" key="1">
    <source>
        <dbReference type="ARBA" id="ARBA00004141"/>
    </source>
</evidence>
<dbReference type="Gene3D" id="2.60.470.10">
    <property type="entry name" value="Acid-sensing ion channels like domains"/>
    <property type="match status" value="1"/>
</dbReference>
<proteinExistence type="inferred from homology"/>
<dbReference type="OrthoDB" id="6436100at2759"/>
<comment type="caution">
    <text evidence="14">The sequence shown here is derived from an EMBL/GenBank/DDBJ whole genome shotgun (WGS) entry which is preliminary data.</text>
</comment>
<keyword evidence="8 12" id="KW-0406">Ion transport</keyword>
<comment type="subcellular location">
    <subcellularLocation>
        <location evidence="1">Membrane</location>
        <topology evidence="1">Multi-pass membrane protein</topology>
    </subcellularLocation>
</comment>
<gene>
    <name evidence="14" type="ORF">APLA_LOCUS10795</name>
</gene>
<dbReference type="AlphaFoldDB" id="A0A8S1ALP7"/>
<organism evidence="14 15">
    <name type="scientific">Arctia plantaginis</name>
    <name type="common">Wood tiger moth</name>
    <name type="synonym">Phalaena plantaginis</name>
    <dbReference type="NCBI Taxonomy" id="874455"/>
    <lineage>
        <taxon>Eukaryota</taxon>
        <taxon>Metazoa</taxon>
        <taxon>Ecdysozoa</taxon>
        <taxon>Arthropoda</taxon>
        <taxon>Hexapoda</taxon>
        <taxon>Insecta</taxon>
        <taxon>Pterygota</taxon>
        <taxon>Neoptera</taxon>
        <taxon>Endopterygota</taxon>
        <taxon>Lepidoptera</taxon>
        <taxon>Glossata</taxon>
        <taxon>Ditrysia</taxon>
        <taxon>Noctuoidea</taxon>
        <taxon>Erebidae</taxon>
        <taxon>Arctiinae</taxon>
        <taxon>Arctia</taxon>
    </lineage>
</organism>